<evidence type="ECO:0000259" key="9">
    <source>
        <dbReference type="SMART" id="SM00095"/>
    </source>
</evidence>
<comment type="similarity">
    <text evidence="3 8">Belongs to the transthyretin family. 5-hydroxyisourate hydrolase subfamily.</text>
</comment>
<dbReference type="Proteomes" id="UP000297447">
    <property type="component" value="Unassembled WGS sequence"/>
</dbReference>
<gene>
    <name evidence="10" type="primary">uraH</name>
    <name evidence="10" type="ORF">E3T55_04295</name>
</gene>
<dbReference type="AlphaFoldDB" id="A0A4R9A8Y6"/>
<evidence type="ECO:0000256" key="6">
    <source>
        <dbReference type="ARBA" id="ARBA00022801"/>
    </source>
</evidence>
<dbReference type="InterPro" id="IPR036817">
    <property type="entry name" value="Transthyretin/HIU_hydrolase_sf"/>
</dbReference>
<dbReference type="InterPro" id="IPR023416">
    <property type="entry name" value="Transthyretin/HIU_hydrolase_d"/>
</dbReference>
<evidence type="ECO:0000256" key="8">
    <source>
        <dbReference type="RuleBase" id="RU361270"/>
    </source>
</evidence>
<dbReference type="NCBIfam" id="TIGR02962">
    <property type="entry name" value="hdxy_isourate"/>
    <property type="match status" value="1"/>
</dbReference>
<dbReference type="PRINTS" id="PR00189">
    <property type="entry name" value="TRNSTHYRETIN"/>
</dbReference>
<dbReference type="InterPro" id="IPR023418">
    <property type="entry name" value="Thyroxine_BS"/>
</dbReference>
<organism evidence="10 11">
    <name type="scientific">Cryobacterium frigoriphilum</name>
    <dbReference type="NCBI Taxonomy" id="1259150"/>
    <lineage>
        <taxon>Bacteria</taxon>
        <taxon>Bacillati</taxon>
        <taxon>Actinomycetota</taxon>
        <taxon>Actinomycetes</taxon>
        <taxon>Micrococcales</taxon>
        <taxon>Microbacteriaceae</taxon>
        <taxon>Cryobacterium</taxon>
    </lineage>
</organism>
<evidence type="ECO:0000256" key="2">
    <source>
        <dbReference type="ARBA" id="ARBA00002704"/>
    </source>
</evidence>
<evidence type="ECO:0000256" key="1">
    <source>
        <dbReference type="ARBA" id="ARBA00001043"/>
    </source>
</evidence>
<sequence>MRSAITTHVLDAVTGRPAVGVPVELQQLSGLDWNQIGRGATDADGRLASLGPATLPPGRYRVVFDTGEYFARTATPTFYPEVVVSIELHATPGHDHVHVPLLLSPFAYSTYRGS</sequence>
<reference evidence="10 11" key="1">
    <citation type="submission" date="2019-03" db="EMBL/GenBank/DDBJ databases">
        <title>Genomics of glacier-inhabiting Cryobacterium strains.</title>
        <authorList>
            <person name="Liu Q."/>
            <person name="Xin Y.-H."/>
        </authorList>
    </citation>
    <scope>NUCLEOTIDE SEQUENCE [LARGE SCALE GENOMIC DNA]</scope>
    <source>
        <strain evidence="10 11">Hh14</strain>
    </source>
</reference>
<dbReference type="EMBL" id="SOHE01000018">
    <property type="protein sequence ID" value="TFD54064.1"/>
    <property type="molecule type" value="Genomic_DNA"/>
</dbReference>
<dbReference type="CDD" id="cd05822">
    <property type="entry name" value="TLP_HIUase"/>
    <property type="match status" value="1"/>
</dbReference>
<feature type="domain" description="Transthyretin/hydroxyisourate hydrolase" evidence="9">
    <location>
        <begin position="1"/>
        <end position="113"/>
    </location>
</feature>
<evidence type="ECO:0000256" key="4">
    <source>
        <dbReference type="ARBA" id="ARBA00011881"/>
    </source>
</evidence>
<dbReference type="PROSITE" id="PS00768">
    <property type="entry name" value="TRANSTHYRETIN_1"/>
    <property type="match status" value="1"/>
</dbReference>
<feature type="binding site" evidence="7">
    <location>
        <position position="46"/>
    </location>
    <ligand>
        <name>substrate</name>
    </ligand>
</feature>
<dbReference type="OrthoDB" id="9792386at2"/>
<comment type="catalytic activity">
    <reaction evidence="1 8">
        <text>5-hydroxyisourate + H2O = 5-hydroxy-2-oxo-4-ureido-2,5-dihydro-1H-imidazole-5-carboxylate + H(+)</text>
        <dbReference type="Rhea" id="RHEA:23736"/>
        <dbReference type="ChEBI" id="CHEBI:15377"/>
        <dbReference type="ChEBI" id="CHEBI:15378"/>
        <dbReference type="ChEBI" id="CHEBI:18072"/>
        <dbReference type="ChEBI" id="CHEBI:58639"/>
        <dbReference type="EC" id="3.5.2.17"/>
    </reaction>
</comment>
<dbReference type="SUPFAM" id="SSF49472">
    <property type="entry name" value="Transthyretin (synonym: prealbumin)"/>
    <property type="match status" value="1"/>
</dbReference>
<name>A0A4R9A8Y6_9MICO</name>
<dbReference type="InterPro" id="IPR014306">
    <property type="entry name" value="Hydroxyisourate_hydrolase"/>
</dbReference>
<feature type="binding site" evidence="7">
    <location>
        <position position="8"/>
    </location>
    <ligand>
        <name>substrate</name>
    </ligand>
</feature>
<keyword evidence="11" id="KW-1185">Reference proteome</keyword>
<dbReference type="EC" id="3.5.2.17" evidence="8"/>
<dbReference type="GO" id="GO:0033971">
    <property type="term" value="F:hydroxyisourate hydrolase activity"/>
    <property type="evidence" value="ECO:0007669"/>
    <property type="project" value="UniProtKB-EC"/>
</dbReference>
<dbReference type="SMART" id="SM00095">
    <property type="entry name" value="TR_THY"/>
    <property type="match status" value="1"/>
</dbReference>
<keyword evidence="5 8" id="KW-0659">Purine metabolism</keyword>
<evidence type="ECO:0000256" key="3">
    <source>
        <dbReference type="ARBA" id="ARBA00009850"/>
    </source>
</evidence>
<comment type="caution">
    <text evidence="10">The sequence shown here is derived from an EMBL/GenBank/DDBJ whole genome shotgun (WGS) entry which is preliminary data.</text>
</comment>
<evidence type="ECO:0000256" key="5">
    <source>
        <dbReference type="ARBA" id="ARBA00022631"/>
    </source>
</evidence>
<dbReference type="InterPro" id="IPR000895">
    <property type="entry name" value="Transthyretin/HIU_hydrolase"/>
</dbReference>
<dbReference type="GO" id="GO:0006144">
    <property type="term" value="P:purine nucleobase metabolic process"/>
    <property type="evidence" value="ECO:0007669"/>
    <property type="project" value="UniProtKB-KW"/>
</dbReference>
<evidence type="ECO:0000313" key="10">
    <source>
        <dbReference type="EMBL" id="TFD54064.1"/>
    </source>
</evidence>
<keyword evidence="6 8" id="KW-0378">Hydrolase</keyword>
<accession>A0A4R9A8Y6</accession>
<protein>
    <recommendedName>
        <fullName evidence="8">5-hydroxyisourate hydrolase</fullName>
        <shortName evidence="8">HIU hydrolase</shortName>
        <shortName evidence="8">HIUHase</shortName>
        <ecNumber evidence="8">3.5.2.17</ecNumber>
    </recommendedName>
</protein>
<evidence type="ECO:0000256" key="7">
    <source>
        <dbReference type="PIRSR" id="PIRSR600895-51"/>
    </source>
</evidence>
<proteinExistence type="inferred from homology"/>
<comment type="subunit">
    <text evidence="4 8">Homotetramer.</text>
</comment>
<dbReference type="PANTHER" id="PTHR10395">
    <property type="entry name" value="URICASE AND TRANSTHYRETIN-RELATED"/>
    <property type="match status" value="1"/>
</dbReference>
<comment type="function">
    <text evidence="2">Catalyzes the hydrolysis of 5-hydroxyisourate (HIU) to 2-oxo-4-hydroxy-4-carboxy-5-ureidoimidazoline (OHCU).</text>
</comment>
<evidence type="ECO:0000313" key="11">
    <source>
        <dbReference type="Proteomes" id="UP000297447"/>
    </source>
</evidence>
<feature type="binding site" evidence="7">
    <location>
        <position position="111"/>
    </location>
    <ligand>
        <name>substrate</name>
    </ligand>
</feature>
<dbReference type="Gene3D" id="2.60.40.180">
    <property type="entry name" value="Transthyretin/hydroxyisourate hydrolase domain"/>
    <property type="match status" value="1"/>
</dbReference>
<dbReference type="Pfam" id="PF00576">
    <property type="entry name" value="Transthyretin"/>
    <property type="match status" value="1"/>
</dbReference>
<dbReference type="PANTHER" id="PTHR10395:SF7">
    <property type="entry name" value="5-HYDROXYISOURATE HYDROLASE"/>
    <property type="match status" value="1"/>
</dbReference>